<sequence length="666" mass="75920">MLPAQSSARARRKPAVGQDHVKHRRTRSGCYTCRNRRVKCDETHPICERCRKGNRECVYPEPVQNAKSHRAASRTKGSSPGSASSGDEGRDHLPPIPDDDEETPGSSHRASVSNSSHTGREQSNTPSLTHDKSPSPSTESSSVIAHAHPRPVPSRTSSRQNLRRSPMDRTWNELKPDVRYYLEWFRDNITCHHYALKYDGADFMRTTLLDIAVHNDPLLYAVVGFAAYHHTVQRPDGRLQDFLGYYNQSVNLLRVSLQRGQRRSPATLLTILQLATIEEYLGDWVNLIGHQKAAFEIITSLYTPQTVMQNETSRRILLWYVRFDLFGGFLGGNETALARDWFVACAQYYVQQTRDRPEDLNSKFEERLCQCRLFARDVSALFSRTTKGLLDSEAFAAESAAIEQRLAEWYDELDPALMDESKHITDFSGAPPRDPEDIVDPYDPNSMYGGDLFPMNICLIDYWAIVLMFKLQLAMIRRTTPSPDTVTIAFKVCQMFEGLELCPQSPPGILIEAQASLGMGIMFLPKDQKHIMWGRRKFAKVESLGFIHPQALRTRMSETWNADVSRWWLPEDEGYPPIIKSIRGFIEDRTVNPSDQEKQDLRDMKGLFNELSLGEDKFSHTHVENADSFDPSSESFSMDIQAFDEAMIYQESPEFGWNYDSHNSEA</sequence>
<feature type="domain" description="Zn(2)-C6 fungal-type" evidence="4">
    <location>
        <begin position="29"/>
        <end position="59"/>
    </location>
</feature>
<comment type="subcellular location">
    <subcellularLocation>
        <location evidence="1">Nucleus</location>
    </subcellularLocation>
</comment>
<feature type="region of interest" description="Disordered" evidence="3">
    <location>
        <begin position="62"/>
        <end position="164"/>
    </location>
</feature>
<dbReference type="PANTHER" id="PTHR37534">
    <property type="entry name" value="TRANSCRIPTIONAL ACTIVATOR PROTEIN UGA3"/>
    <property type="match status" value="1"/>
</dbReference>
<dbReference type="InterPro" id="IPR001138">
    <property type="entry name" value="Zn2Cys6_DnaBD"/>
</dbReference>
<dbReference type="OrthoDB" id="5278208at2759"/>
<dbReference type="GO" id="GO:0000976">
    <property type="term" value="F:transcription cis-regulatory region binding"/>
    <property type="evidence" value="ECO:0007669"/>
    <property type="project" value="TreeGrafter"/>
</dbReference>
<keyword evidence="2" id="KW-0539">Nucleus</keyword>
<evidence type="ECO:0000259" key="4">
    <source>
        <dbReference type="PROSITE" id="PS50048"/>
    </source>
</evidence>
<reference evidence="5" key="1">
    <citation type="journal article" date="2020" name="Stud. Mycol.">
        <title>101 Dothideomycetes genomes: a test case for predicting lifestyles and emergence of pathogens.</title>
        <authorList>
            <person name="Haridas S."/>
            <person name="Albert R."/>
            <person name="Binder M."/>
            <person name="Bloem J."/>
            <person name="Labutti K."/>
            <person name="Salamov A."/>
            <person name="Andreopoulos B."/>
            <person name="Baker S."/>
            <person name="Barry K."/>
            <person name="Bills G."/>
            <person name="Bluhm B."/>
            <person name="Cannon C."/>
            <person name="Castanera R."/>
            <person name="Culley D."/>
            <person name="Daum C."/>
            <person name="Ezra D."/>
            <person name="Gonzalez J."/>
            <person name="Henrissat B."/>
            <person name="Kuo A."/>
            <person name="Liang C."/>
            <person name="Lipzen A."/>
            <person name="Lutzoni F."/>
            <person name="Magnuson J."/>
            <person name="Mondo S."/>
            <person name="Nolan M."/>
            <person name="Ohm R."/>
            <person name="Pangilinan J."/>
            <person name="Park H.-J."/>
            <person name="Ramirez L."/>
            <person name="Alfaro M."/>
            <person name="Sun H."/>
            <person name="Tritt A."/>
            <person name="Yoshinaga Y."/>
            <person name="Zwiers L.-H."/>
            <person name="Turgeon B."/>
            <person name="Goodwin S."/>
            <person name="Spatafora J."/>
            <person name="Crous P."/>
            <person name="Grigoriev I."/>
        </authorList>
    </citation>
    <scope>NUCLEOTIDE SEQUENCE</scope>
    <source>
        <strain evidence="5">CBS 121167</strain>
    </source>
</reference>
<dbReference type="PROSITE" id="PS50048">
    <property type="entry name" value="ZN2_CY6_FUNGAL_2"/>
    <property type="match status" value="1"/>
</dbReference>
<dbReference type="Pfam" id="PF00172">
    <property type="entry name" value="Zn_clus"/>
    <property type="match status" value="1"/>
</dbReference>
<name>A0A6A6BNG1_9PEZI</name>
<evidence type="ECO:0000256" key="3">
    <source>
        <dbReference type="SAM" id="MobiDB-lite"/>
    </source>
</evidence>
<dbReference type="InterPro" id="IPR036864">
    <property type="entry name" value="Zn2-C6_fun-type_DNA-bd_sf"/>
</dbReference>
<gene>
    <name evidence="5" type="ORF">K452DRAFT_244963</name>
</gene>
<keyword evidence="6" id="KW-1185">Reference proteome</keyword>
<organism evidence="5 6">
    <name type="scientific">Aplosporella prunicola CBS 121167</name>
    <dbReference type="NCBI Taxonomy" id="1176127"/>
    <lineage>
        <taxon>Eukaryota</taxon>
        <taxon>Fungi</taxon>
        <taxon>Dikarya</taxon>
        <taxon>Ascomycota</taxon>
        <taxon>Pezizomycotina</taxon>
        <taxon>Dothideomycetes</taxon>
        <taxon>Dothideomycetes incertae sedis</taxon>
        <taxon>Botryosphaeriales</taxon>
        <taxon>Aplosporellaceae</taxon>
        <taxon>Aplosporella</taxon>
    </lineage>
</organism>
<dbReference type="CDD" id="cd00067">
    <property type="entry name" value="GAL4"/>
    <property type="match status" value="1"/>
</dbReference>
<dbReference type="Proteomes" id="UP000799438">
    <property type="component" value="Unassembled WGS sequence"/>
</dbReference>
<dbReference type="GO" id="GO:0008270">
    <property type="term" value="F:zinc ion binding"/>
    <property type="evidence" value="ECO:0007669"/>
    <property type="project" value="InterPro"/>
</dbReference>
<evidence type="ECO:0000313" key="6">
    <source>
        <dbReference type="Proteomes" id="UP000799438"/>
    </source>
</evidence>
<dbReference type="GO" id="GO:0005634">
    <property type="term" value="C:nucleus"/>
    <property type="evidence" value="ECO:0007669"/>
    <property type="project" value="UniProtKB-SubCell"/>
</dbReference>
<dbReference type="PROSITE" id="PS00463">
    <property type="entry name" value="ZN2_CY6_FUNGAL_1"/>
    <property type="match status" value="1"/>
</dbReference>
<evidence type="ECO:0000256" key="1">
    <source>
        <dbReference type="ARBA" id="ARBA00004123"/>
    </source>
</evidence>
<dbReference type="GeneID" id="54295461"/>
<dbReference type="InterPro" id="IPR021858">
    <property type="entry name" value="Fun_TF"/>
</dbReference>
<proteinExistence type="predicted"/>
<dbReference type="Gene3D" id="4.10.240.10">
    <property type="entry name" value="Zn(2)-C6 fungal-type DNA-binding domain"/>
    <property type="match status" value="1"/>
</dbReference>
<accession>A0A6A6BNG1</accession>
<dbReference type="SUPFAM" id="SSF57701">
    <property type="entry name" value="Zn2/Cys6 DNA-binding domain"/>
    <property type="match status" value="1"/>
</dbReference>
<feature type="compositionally biased region" description="Low complexity" evidence="3">
    <location>
        <begin position="106"/>
        <end position="116"/>
    </location>
</feature>
<evidence type="ECO:0000256" key="2">
    <source>
        <dbReference type="ARBA" id="ARBA00023242"/>
    </source>
</evidence>
<dbReference type="AlphaFoldDB" id="A0A6A6BNG1"/>
<dbReference type="RefSeq" id="XP_033400920.1">
    <property type="nucleotide sequence ID" value="XM_033537965.1"/>
</dbReference>
<dbReference type="PANTHER" id="PTHR37534:SF10">
    <property type="entry name" value="ZN(II)2CYS6 TRANSCRIPTION FACTOR (EUROFUNG)"/>
    <property type="match status" value="1"/>
</dbReference>
<evidence type="ECO:0000313" key="5">
    <source>
        <dbReference type="EMBL" id="KAF2145208.1"/>
    </source>
</evidence>
<dbReference type="Pfam" id="PF11951">
    <property type="entry name" value="Fungal_trans_2"/>
    <property type="match status" value="1"/>
</dbReference>
<protein>
    <recommendedName>
        <fullName evidence="4">Zn(2)-C6 fungal-type domain-containing protein</fullName>
    </recommendedName>
</protein>
<dbReference type="GO" id="GO:0000981">
    <property type="term" value="F:DNA-binding transcription factor activity, RNA polymerase II-specific"/>
    <property type="evidence" value="ECO:0007669"/>
    <property type="project" value="InterPro"/>
</dbReference>
<dbReference type="EMBL" id="ML995478">
    <property type="protein sequence ID" value="KAF2145208.1"/>
    <property type="molecule type" value="Genomic_DNA"/>
</dbReference>
<dbReference type="SMART" id="SM00066">
    <property type="entry name" value="GAL4"/>
    <property type="match status" value="1"/>
</dbReference>
<dbReference type="GO" id="GO:0045944">
    <property type="term" value="P:positive regulation of transcription by RNA polymerase II"/>
    <property type="evidence" value="ECO:0007669"/>
    <property type="project" value="TreeGrafter"/>
</dbReference>
<feature type="compositionally biased region" description="Polar residues" evidence="3">
    <location>
        <begin position="75"/>
        <end position="85"/>
    </location>
</feature>
<feature type="region of interest" description="Disordered" evidence="3">
    <location>
        <begin position="1"/>
        <end position="26"/>
    </location>
</feature>